<dbReference type="Proteomes" id="UP001187192">
    <property type="component" value="Unassembled WGS sequence"/>
</dbReference>
<sequence length="113" mass="12567">MEETTDVGVKMKINVDAAVCEGWTLLGWEVLFGTLLGWWWTVFPELCRGLMGSTYTDIVMKDISDHYRMGVFQSCIHVSRKANQVAHLLASCALNYTIDCTSIDAIPSFIASA</sequence>
<dbReference type="EMBL" id="BTGU01000005">
    <property type="protein sequence ID" value="GMN34839.1"/>
    <property type="molecule type" value="Genomic_DNA"/>
</dbReference>
<protein>
    <submittedName>
        <fullName evidence="1">Uncharacterized protein</fullName>
    </submittedName>
</protein>
<name>A0AA88DDV6_FICCA</name>
<evidence type="ECO:0000313" key="1">
    <source>
        <dbReference type="EMBL" id="GMN34839.1"/>
    </source>
</evidence>
<dbReference type="AlphaFoldDB" id="A0AA88DDV6"/>
<accession>A0AA88DDV6</accession>
<keyword evidence="2" id="KW-1185">Reference proteome</keyword>
<proteinExistence type="predicted"/>
<reference evidence="1" key="1">
    <citation type="submission" date="2023-07" db="EMBL/GenBank/DDBJ databases">
        <title>draft genome sequence of fig (Ficus carica).</title>
        <authorList>
            <person name="Takahashi T."/>
            <person name="Nishimura K."/>
        </authorList>
    </citation>
    <scope>NUCLEOTIDE SEQUENCE</scope>
</reference>
<organism evidence="1 2">
    <name type="scientific">Ficus carica</name>
    <name type="common">Common fig</name>
    <dbReference type="NCBI Taxonomy" id="3494"/>
    <lineage>
        <taxon>Eukaryota</taxon>
        <taxon>Viridiplantae</taxon>
        <taxon>Streptophyta</taxon>
        <taxon>Embryophyta</taxon>
        <taxon>Tracheophyta</taxon>
        <taxon>Spermatophyta</taxon>
        <taxon>Magnoliopsida</taxon>
        <taxon>eudicotyledons</taxon>
        <taxon>Gunneridae</taxon>
        <taxon>Pentapetalae</taxon>
        <taxon>rosids</taxon>
        <taxon>fabids</taxon>
        <taxon>Rosales</taxon>
        <taxon>Moraceae</taxon>
        <taxon>Ficeae</taxon>
        <taxon>Ficus</taxon>
    </lineage>
</organism>
<comment type="caution">
    <text evidence="1">The sequence shown here is derived from an EMBL/GenBank/DDBJ whole genome shotgun (WGS) entry which is preliminary data.</text>
</comment>
<gene>
    <name evidence="1" type="ORF">TIFTF001_004939</name>
</gene>
<evidence type="ECO:0000313" key="2">
    <source>
        <dbReference type="Proteomes" id="UP001187192"/>
    </source>
</evidence>